<dbReference type="RefSeq" id="WP_146455906.1">
    <property type="nucleotide sequence ID" value="NZ_SJPW01000002.1"/>
</dbReference>
<dbReference type="InterPro" id="IPR013766">
    <property type="entry name" value="Thioredoxin_domain"/>
</dbReference>
<dbReference type="PROSITE" id="PS51352">
    <property type="entry name" value="THIOREDOXIN_2"/>
    <property type="match status" value="1"/>
</dbReference>
<dbReference type="PANTHER" id="PTHR42852:SF6">
    <property type="entry name" value="THIOL:DISULFIDE INTERCHANGE PROTEIN DSBE"/>
    <property type="match status" value="1"/>
</dbReference>
<protein>
    <recommendedName>
        <fullName evidence="6">Thioredoxin domain-containing protein</fullName>
    </recommendedName>
</protein>
<sequence>MTVHHTQHPVFRRPQATATLLAILVTSWVGCGGSATQSVPDAVATTSSPLSTASVTEAVEAPGEIELPPDLVPTLSTQPSKSSGGFEMPSDELPQTAKNQTARKPPINESAKVQFASWDAIQSQVTSSGKITVVDLWSLSCEPCLKEFPELVRLHQSKGTSIQCISVNLDFDGRKSRPPEHYETKVASFLDSVKAEGFRSYICTTASDDVYATANIDSIPTVMVFDAAGKPVKVFVDAGETIGFTYKKDVLPLLETLTQ</sequence>
<dbReference type="OrthoDB" id="261812at2"/>
<gene>
    <name evidence="7" type="ORF">Poly51_15550</name>
</gene>
<keyword evidence="3" id="KW-1015">Disulfide bond</keyword>
<evidence type="ECO:0000256" key="1">
    <source>
        <dbReference type="ARBA" id="ARBA00004196"/>
    </source>
</evidence>
<evidence type="ECO:0000256" key="4">
    <source>
        <dbReference type="ARBA" id="ARBA00023284"/>
    </source>
</evidence>
<dbReference type="CDD" id="cd02966">
    <property type="entry name" value="TlpA_like_family"/>
    <property type="match status" value="1"/>
</dbReference>
<evidence type="ECO:0000256" key="5">
    <source>
        <dbReference type="SAM" id="MobiDB-lite"/>
    </source>
</evidence>
<name>A0A5C6FBE7_9BACT</name>
<accession>A0A5C6FBE7</accession>
<dbReference type="InterPro" id="IPR036249">
    <property type="entry name" value="Thioredoxin-like_sf"/>
</dbReference>
<dbReference type="Proteomes" id="UP000318288">
    <property type="component" value="Unassembled WGS sequence"/>
</dbReference>
<keyword evidence="4" id="KW-0676">Redox-active center</keyword>
<dbReference type="GO" id="GO:0030313">
    <property type="term" value="C:cell envelope"/>
    <property type="evidence" value="ECO:0007669"/>
    <property type="project" value="UniProtKB-SubCell"/>
</dbReference>
<dbReference type="SUPFAM" id="SSF52833">
    <property type="entry name" value="Thioredoxin-like"/>
    <property type="match status" value="1"/>
</dbReference>
<feature type="domain" description="Thioredoxin" evidence="6">
    <location>
        <begin position="82"/>
        <end position="259"/>
    </location>
</feature>
<keyword evidence="2" id="KW-0201">Cytochrome c-type biogenesis</keyword>
<dbReference type="EMBL" id="SJPW01000002">
    <property type="protein sequence ID" value="TWU58775.1"/>
    <property type="molecule type" value="Genomic_DNA"/>
</dbReference>
<dbReference type="PANTHER" id="PTHR42852">
    <property type="entry name" value="THIOL:DISULFIDE INTERCHANGE PROTEIN DSBE"/>
    <property type="match status" value="1"/>
</dbReference>
<evidence type="ECO:0000259" key="6">
    <source>
        <dbReference type="PROSITE" id="PS51352"/>
    </source>
</evidence>
<dbReference type="AlphaFoldDB" id="A0A5C6FBE7"/>
<feature type="region of interest" description="Disordered" evidence="5">
    <location>
        <begin position="63"/>
        <end position="105"/>
    </location>
</feature>
<comment type="caution">
    <text evidence="7">The sequence shown here is derived from an EMBL/GenBank/DDBJ whole genome shotgun (WGS) entry which is preliminary data.</text>
</comment>
<proteinExistence type="predicted"/>
<keyword evidence="8" id="KW-1185">Reference proteome</keyword>
<evidence type="ECO:0000256" key="3">
    <source>
        <dbReference type="ARBA" id="ARBA00023157"/>
    </source>
</evidence>
<dbReference type="InterPro" id="IPR050553">
    <property type="entry name" value="Thioredoxin_ResA/DsbE_sf"/>
</dbReference>
<dbReference type="GO" id="GO:0017004">
    <property type="term" value="P:cytochrome complex assembly"/>
    <property type="evidence" value="ECO:0007669"/>
    <property type="project" value="UniProtKB-KW"/>
</dbReference>
<evidence type="ECO:0000313" key="7">
    <source>
        <dbReference type="EMBL" id="TWU58775.1"/>
    </source>
</evidence>
<evidence type="ECO:0000256" key="2">
    <source>
        <dbReference type="ARBA" id="ARBA00022748"/>
    </source>
</evidence>
<evidence type="ECO:0000313" key="8">
    <source>
        <dbReference type="Proteomes" id="UP000318288"/>
    </source>
</evidence>
<reference evidence="7 8" key="1">
    <citation type="submission" date="2019-02" db="EMBL/GenBank/DDBJ databases">
        <title>Deep-cultivation of Planctomycetes and their phenomic and genomic characterization uncovers novel biology.</title>
        <authorList>
            <person name="Wiegand S."/>
            <person name="Jogler M."/>
            <person name="Boedeker C."/>
            <person name="Pinto D."/>
            <person name="Vollmers J."/>
            <person name="Rivas-Marin E."/>
            <person name="Kohn T."/>
            <person name="Peeters S.H."/>
            <person name="Heuer A."/>
            <person name="Rast P."/>
            <person name="Oberbeckmann S."/>
            <person name="Bunk B."/>
            <person name="Jeske O."/>
            <person name="Meyerdierks A."/>
            <person name="Storesund J.E."/>
            <person name="Kallscheuer N."/>
            <person name="Luecker S."/>
            <person name="Lage O.M."/>
            <person name="Pohl T."/>
            <person name="Merkel B.J."/>
            <person name="Hornburger P."/>
            <person name="Mueller R.-W."/>
            <person name="Bruemmer F."/>
            <person name="Labrenz M."/>
            <person name="Spormann A.M."/>
            <person name="Op Den Camp H."/>
            <person name="Overmann J."/>
            <person name="Amann R."/>
            <person name="Jetten M.S.M."/>
            <person name="Mascher T."/>
            <person name="Medema M.H."/>
            <person name="Devos D.P."/>
            <person name="Kaster A.-K."/>
            <person name="Ovreas L."/>
            <person name="Rohde M."/>
            <person name="Galperin M.Y."/>
            <person name="Jogler C."/>
        </authorList>
    </citation>
    <scope>NUCLEOTIDE SEQUENCE [LARGE SCALE GENOMIC DNA]</scope>
    <source>
        <strain evidence="7 8">Poly51</strain>
    </source>
</reference>
<organism evidence="7 8">
    <name type="scientific">Rubripirellula tenax</name>
    <dbReference type="NCBI Taxonomy" id="2528015"/>
    <lineage>
        <taxon>Bacteria</taxon>
        <taxon>Pseudomonadati</taxon>
        <taxon>Planctomycetota</taxon>
        <taxon>Planctomycetia</taxon>
        <taxon>Pirellulales</taxon>
        <taxon>Pirellulaceae</taxon>
        <taxon>Rubripirellula</taxon>
    </lineage>
</organism>
<comment type="subcellular location">
    <subcellularLocation>
        <location evidence="1">Cell envelope</location>
    </subcellularLocation>
</comment>
<dbReference type="Gene3D" id="3.40.30.10">
    <property type="entry name" value="Glutaredoxin"/>
    <property type="match status" value="1"/>
</dbReference>
<feature type="compositionally biased region" description="Polar residues" evidence="5">
    <location>
        <begin position="74"/>
        <end position="83"/>
    </location>
</feature>